<organism evidence="1 2">
    <name type="scientific">Salmo trutta</name>
    <name type="common">Brown trout</name>
    <dbReference type="NCBI Taxonomy" id="8032"/>
    <lineage>
        <taxon>Eukaryota</taxon>
        <taxon>Metazoa</taxon>
        <taxon>Chordata</taxon>
        <taxon>Craniata</taxon>
        <taxon>Vertebrata</taxon>
        <taxon>Euteleostomi</taxon>
        <taxon>Actinopterygii</taxon>
        <taxon>Neopterygii</taxon>
        <taxon>Teleostei</taxon>
        <taxon>Protacanthopterygii</taxon>
        <taxon>Salmoniformes</taxon>
        <taxon>Salmonidae</taxon>
        <taxon>Salmoninae</taxon>
        <taxon>Salmo</taxon>
    </lineage>
</organism>
<dbReference type="Proteomes" id="UP000472277">
    <property type="component" value="Chromosome 3"/>
</dbReference>
<protein>
    <recommendedName>
        <fullName evidence="3">Rhodanese domain-containing protein</fullName>
    </recommendedName>
</protein>
<evidence type="ECO:0000313" key="1">
    <source>
        <dbReference type="Ensembl" id="ENSSTUP00000000201.1"/>
    </source>
</evidence>
<reference evidence="1" key="1">
    <citation type="submission" date="2025-08" db="UniProtKB">
        <authorList>
            <consortium name="Ensembl"/>
        </authorList>
    </citation>
    <scope>IDENTIFICATION</scope>
</reference>
<dbReference type="Gene3D" id="3.40.250.10">
    <property type="entry name" value="Rhodanese-like domain"/>
    <property type="match status" value="1"/>
</dbReference>
<evidence type="ECO:0000313" key="2">
    <source>
        <dbReference type="Proteomes" id="UP000472277"/>
    </source>
</evidence>
<evidence type="ECO:0008006" key="3">
    <source>
        <dbReference type="Google" id="ProtNLM"/>
    </source>
</evidence>
<dbReference type="AlphaFoldDB" id="A0A673VW38"/>
<proteinExistence type="predicted"/>
<dbReference type="InParanoid" id="A0A673VW38"/>
<dbReference type="GeneTree" id="ENSGT00940000164932"/>
<accession>A0A673VW38</accession>
<reference evidence="1" key="2">
    <citation type="submission" date="2025-09" db="UniProtKB">
        <authorList>
            <consortium name="Ensembl"/>
        </authorList>
    </citation>
    <scope>IDENTIFICATION</scope>
</reference>
<name>A0A673VW38_SALTR</name>
<dbReference type="SUPFAM" id="SSF52821">
    <property type="entry name" value="Rhodanese/Cell cycle control phosphatase"/>
    <property type="match status" value="1"/>
</dbReference>
<dbReference type="Ensembl" id="ENSSTUT00000000239.1">
    <property type="protein sequence ID" value="ENSSTUP00000000201.1"/>
    <property type="gene ID" value="ENSSTUG00000000165.1"/>
</dbReference>
<sequence>MAQKALNRNVIPASRRALSNTLDIHATHKEYVLRSFSSSQLPETDVSYKKFKKLLATRTSVVIDVREPWELREYGNIPGQSTYLVSQCSQIPSQIKCYLSHVLNKTGVDLSKMLTYKHLTNNAGLRKYPPPLQKKKGCE</sequence>
<dbReference type="InterPro" id="IPR036873">
    <property type="entry name" value="Rhodanese-like_dom_sf"/>
</dbReference>
<keyword evidence="2" id="KW-1185">Reference proteome</keyword>